<name>A4CL89_ROBBH</name>
<dbReference type="EMBL" id="CP001712">
    <property type="protein sequence ID" value="EAR15638.1"/>
    <property type="molecule type" value="Genomic_DNA"/>
</dbReference>
<evidence type="ECO:0000313" key="2">
    <source>
        <dbReference type="EMBL" id="EAR15638.1"/>
    </source>
</evidence>
<dbReference type="Proteomes" id="UP000009049">
    <property type="component" value="Chromosome"/>
</dbReference>
<keyword evidence="1" id="KW-0472">Membrane</keyword>
<dbReference type="HOGENOM" id="CLU_3026983_0_0_10"/>
<dbReference type="AlphaFoldDB" id="A4CL89"/>
<evidence type="ECO:0000256" key="1">
    <source>
        <dbReference type="SAM" id="Phobius"/>
    </source>
</evidence>
<sequence>MDVLNQIVKESAIGPFTAWLKSLVISLFVAIVVTLVSMLVILLMHGSTTVITYGY</sequence>
<dbReference type="KEGG" id="rbi:RB2501_14959"/>
<keyword evidence="1" id="KW-0812">Transmembrane</keyword>
<keyword evidence="3" id="KW-1185">Reference proteome</keyword>
<keyword evidence="1" id="KW-1133">Transmembrane helix</keyword>
<dbReference type="eggNOG" id="ENOG5033I0Q">
    <property type="taxonomic scope" value="Bacteria"/>
</dbReference>
<proteinExistence type="predicted"/>
<gene>
    <name evidence="2" type="ordered locus">RB2501_14959</name>
</gene>
<dbReference type="RefSeq" id="WP_015754954.1">
    <property type="nucleotide sequence ID" value="NC_013222.1"/>
</dbReference>
<protein>
    <submittedName>
        <fullName evidence="2">Uncharacterized protein</fullName>
    </submittedName>
</protein>
<reference evidence="2 3" key="1">
    <citation type="journal article" date="2009" name="J. Bacteriol.">
        <title>Complete genome sequence of Robiginitalea biformata HTCC2501.</title>
        <authorList>
            <person name="Oh H.M."/>
            <person name="Giovannoni S.J."/>
            <person name="Lee K."/>
            <person name="Ferriera S."/>
            <person name="Johnson J."/>
            <person name="Cho J.C."/>
        </authorList>
    </citation>
    <scope>NUCLEOTIDE SEQUENCE [LARGE SCALE GENOMIC DNA]</scope>
    <source>
        <strain evidence="3">ATCC BAA-864 / HTCC2501 / KCTC 12146</strain>
    </source>
</reference>
<feature type="transmembrane region" description="Helical" evidence="1">
    <location>
        <begin position="23"/>
        <end position="44"/>
    </location>
</feature>
<organism evidence="2 3">
    <name type="scientific">Robiginitalea biformata (strain ATCC BAA-864 / DSM 15991 / KCTC 12146 / HTCC2501)</name>
    <dbReference type="NCBI Taxonomy" id="313596"/>
    <lineage>
        <taxon>Bacteria</taxon>
        <taxon>Pseudomonadati</taxon>
        <taxon>Bacteroidota</taxon>
        <taxon>Flavobacteriia</taxon>
        <taxon>Flavobacteriales</taxon>
        <taxon>Flavobacteriaceae</taxon>
        <taxon>Robiginitalea</taxon>
    </lineage>
</organism>
<evidence type="ECO:0000313" key="3">
    <source>
        <dbReference type="Proteomes" id="UP000009049"/>
    </source>
</evidence>
<accession>A4CL89</accession>